<feature type="domain" description="CobE/GbiG C-terminal" evidence="1">
    <location>
        <begin position="11"/>
        <end position="130"/>
    </location>
</feature>
<evidence type="ECO:0000313" key="3">
    <source>
        <dbReference type="Proteomes" id="UP001267710"/>
    </source>
</evidence>
<proteinExistence type="predicted"/>
<dbReference type="GO" id="GO:0043779">
    <property type="term" value="F:cobalt-precorrin-5A acetaldehyde-lyase activity"/>
    <property type="evidence" value="ECO:0007669"/>
    <property type="project" value="UniProtKB-EC"/>
</dbReference>
<gene>
    <name evidence="2" type="ORF">QE399_003991</name>
</gene>
<keyword evidence="2" id="KW-0378">Hydrolase</keyword>
<organism evidence="2 3">
    <name type="scientific">Paracidovorax wautersii</name>
    <dbReference type="NCBI Taxonomy" id="1177982"/>
    <lineage>
        <taxon>Bacteria</taxon>
        <taxon>Pseudomonadati</taxon>
        <taxon>Pseudomonadota</taxon>
        <taxon>Betaproteobacteria</taxon>
        <taxon>Burkholderiales</taxon>
        <taxon>Comamonadaceae</taxon>
        <taxon>Paracidovorax</taxon>
    </lineage>
</organism>
<reference evidence="2 3" key="1">
    <citation type="submission" date="2023-08" db="EMBL/GenBank/DDBJ databases">
        <title>Functional and genomic diversity of the sorghum phyllosphere microbiome.</title>
        <authorList>
            <person name="Shade A."/>
        </authorList>
    </citation>
    <scope>NUCLEOTIDE SEQUENCE [LARGE SCALE GENOMIC DNA]</scope>
    <source>
        <strain evidence="2 3">SORGH_AS_0335</strain>
    </source>
</reference>
<sequence>MNPAGGHHACVVLGIGLRAQADAAALQALWQQAQAEGRDAFCAVALLDTKAAHPALAEWLRGAAPGAAVIAVPADALPVQPVHTQSPRLHARYGTGSVAEAAALSAAGPGAQLLQPRRVADDGSATLAVALRQAGPLHCCLAARAPCAAASEPGTPP</sequence>
<dbReference type="InterPro" id="IPR002750">
    <property type="entry name" value="CobE/GbiG_C"/>
</dbReference>
<dbReference type="RefSeq" id="WP_309831606.1">
    <property type="nucleotide sequence ID" value="NZ_JAVIZX010000001.1"/>
</dbReference>
<dbReference type="InterPro" id="IPR036518">
    <property type="entry name" value="CobE/GbiG_C_sf"/>
</dbReference>
<dbReference type="Pfam" id="PF01890">
    <property type="entry name" value="CbiG_C"/>
    <property type="match status" value="1"/>
</dbReference>
<dbReference type="SUPFAM" id="SSF159664">
    <property type="entry name" value="CobE/GbiG C-terminal domain-like"/>
    <property type="match status" value="1"/>
</dbReference>
<protein>
    <submittedName>
        <fullName evidence="2">Cobalt-precorrin 5A hydrolase</fullName>
        <ecNumber evidence="2">3.7.1.12</ecNumber>
    </submittedName>
</protein>
<comment type="caution">
    <text evidence="2">The sequence shown here is derived from an EMBL/GenBank/DDBJ whole genome shotgun (WGS) entry which is preliminary data.</text>
</comment>
<name>A0ABU1IHJ6_9BURK</name>
<dbReference type="EC" id="3.7.1.12" evidence="2"/>
<accession>A0ABU1IHJ6</accession>
<evidence type="ECO:0000313" key="2">
    <source>
        <dbReference type="EMBL" id="MDR6216302.1"/>
    </source>
</evidence>
<keyword evidence="3" id="KW-1185">Reference proteome</keyword>
<dbReference type="EMBL" id="JAVIZX010000001">
    <property type="protein sequence ID" value="MDR6216302.1"/>
    <property type="molecule type" value="Genomic_DNA"/>
</dbReference>
<evidence type="ECO:0000259" key="1">
    <source>
        <dbReference type="Pfam" id="PF01890"/>
    </source>
</evidence>
<dbReference type="Gene3D" id="3.30.420.180">
    <property type="entry name" value="CobE/GbiG C-terminal domain"/>
    <property type="match status" value="1"/>
</dbReference>
<dbReference type="Proteomes" id="UP001267710">
    <property type="component" value="Unassembled WGS sequence"/>
</dbReference>